<feature type="domain" description="Transglycosylase SLT" evidence="3">
    <location>
        <begin position="345"/>
        <end position="387"/>
    </location>
</feature>
<feature type="compositionally biased region" description="Basic and acidic residues" evidence="1">
    <location>
        <begin position="33"/>
        <end position="59"/>
    </location>
</feature>
<comment type="caution">
    <text evidence="4">The sequence shown here is derived from an EMBL/GenBank/DDBJ whole genome shotgun (WGS) entry which is preliminary data.</text>
</comment>
<keyword evidence="5" id="KW-1185">Reference proteome</keyword>
<dbReference type="EMBL" id="JACHJW010000001">
    <property type="protein sequence ID" value="MBB4959755.1"/>
    <property type="molecule type" value="Genomic_DNA"/>
</dbReference>
<dbReference type="Gene3D" id="1.10.530.10">
    <property type="match status" value="1"/>
</dbReference>
<proteinExistence type="predicted"/>
<gene>
    <name evidence="4" type="ORF">FHR38_003488</name>
</gene>
<feature type="region of interest" description="Disordered" evidence="1">
    <location>
        <begin position="201"/>
        <end position="235"/>
    </location>
</feature>
<dbReference type="SUPFAM" id="SSF53955">
    <property type="entry name" value="Lysozyme-like"/>
    <property type="match status" value="1"/>
</dbReference>
<accession>A0A7W7SRR4</accession>
<dbReference type="GO" id="GO:0009253">
    <property type="term" value="P:peptidoglycan catabolic process"/>
    <property type="evidence" value="ECO:0007669"/>
    <property type="project" value="TreeGrafter"/>
</dbReference>
<evidence type="ECO:0000256" key="1">
    <source>
        <dbReference type="SAM" id="MobiDB-lite"/>
    </source>
</evidence>
<name>A0A7W7SRR4_9ACTN</name>
<evidence type="ECO:0000313" key="4">
    <source>
        <dbReference type="EMBL" id="MBB4959755.1"/>
    </source>
</evidence>
<dbReference type="InterPro" id="IPR043426">
    <property type="entry name" value="MltB-like"/>
</dbReference>
<dbReference type="AlphaFoldDB" id="A0A7W7SRR4"/>
<dbReference type="Proteomes" id="UP000578819">
    <property type="component" value="Unassembled WGS sequence"/>
</dbReference>
<feature type="region of interest" description="Disordered" evidence="1">
    <location>
        <begin position="297"/>
        <end position="323"/>
    </location>
</feature>
<sequence length="428" mass="44479">MADGEETPKVRHLRPSAPAADATVVRANPDPGSTEHDTKRADPKPAGSKPDEVKPDEVKPAGAEPAKSEPDDAKPAKTEPDSSKPDEEKPAEPESAGVESNDGKPAEAAAAPDVAPVADSAAGGRRRRVRVPFAHAVRRIPPPRQAAVTTGRAVRAWSRRPSGRLTLPALMLLALVAATGTAGAVLVPATASAPRIAASPTATDAGAQWPVPLDPDLSPGPVGPTGSPSALPTGGTSGRSIDLLASWAQQIGNRINVSPIAMQAYGYAELALARTTPSCRLSWTTLAAIGSVESNHGQHNNAQLQPNGQALPKIFGPPLTGTGGTQKIMDTDRGLLDGDTTYDRAVGPMQFIPTTWQSNGADADNDGLKDPHNINDAALAAGNYLCTGGRDLSTARDWWNAILSYNDVRAYAQSVFDTANRYGIASRT</sequence>
<reference evidence="4 5" key="1">
    <citation type="submission" date="2020-08" db="EMBL/GenBank/DDBJ databases">
        <title>Sequencing the genomes of 1000 actinobacteria strains.</title>
        <authorList>
            <person name="Klenk H.-P."/>
        </authorList>
    </citation>
    <scope>NUCLEOTIDE SEQUENCE [LARGE SCALE GENOMIC DNA]</scope>
    <source>
        <strain evidence="4 5">DSM 45886</strain>
    </source>
</reference>
<dbReference type="GO" id="GO:0008933">
    <property type="term" value="F:peptidoglycan lytic transglycosylase activity"/>
    <property type="evidence" value="ECO:0007669"/>
    <property type="project" value="TreeGrafter"/>
</dbReference>
<keyword evidence="2" id="KW-1133">Transmembrane helix</keyword>
<keyword evidence="2" id="KW-0472">Membrane</keyword>
<evidence type="ECO:0000313" key="5">
    <source>
        <dbReference type="Proteomes" id="UP000578819"/>
    </source>
</evidence>
<feature type="compositionally biased region" description="Polar residues" evidence="1">
    <location>
        <begin position="297"/>
        <end position="308"/>
    </location>
</feature>
<feature type="compositionally biased region" description="Basic and acidic residues" evidence="1">
    <location>
        <begin position="66"/>
        <end position="92"/>
    </location>
</feature>
<dbReference type="CDD" id="cd13399">
    <property type="entry name" value="Slt35-like"/>
    <property type="match status" value="1"/>
</dbReference>
<keyword evidence="2" id="KW-0812">Transmembrane</keyword>
<organism evidence="4 5">
    <name type="scientific">Micromonospora polyrhachis</name>
    <dbReference type="NCBI Taxonomy" id="1282883"/>
    <lineage>
        <taxon>Bacteria</taxon>
        <taxon>Bacillati</taxon>
        <taxon>Actinomycetota</taxon>
        <taxon>Actinomycetes</taxon>
        <taxon>Micromonosporales</taxon>
        <taxon>Micromonosporaceae</taxon>
        <taxon>Micromonospora</taxon>
    </lineage>
</organism>
<dbReference type="PANTHER" id="PTHR30163">
    <property type="entry name" value="MEMBRANE-BOUND LYTIC MUREIN TRANSGLYCOSYLASE B"/>
    <property type="match status" value="1"/>
</dbReference>
<feature type="compositionally biased region" description="Low complexity" evidence="1">
    <location>
        <begin position="106"/>
        <end position="123"/>
    </location>
</feature>
<evidence type="ECO:0000259" key="3">
    <source>
        <dbReference type="Pfam" id="PF13406"/>
    </source>
</evidence>
<dbReference type="RefSeq" id="WP_312882223.1">
    <property type="nucleotide sequence ID" value="NZ_JACHJW010000001.1"/>
</dbReference>
<dbReference type="InterPro" id="IPR031304">
    <property type="entry name" value="SLT_2"/>
</dbReference>
<evidence type="ECO:0000256" key="2">
    <source>
        <dbReference type="SAM" id="Phobius"/>
    </source>
</evidence>
<dbReference type="Pfam" id="PF13406">
    <property type="entry name" value="SLT_2"/>
    <property type="match status" value="1"/>
</dbReference>
<feature type="transmembrane region" description="Helical" evidence="2">
    <location>
        <begin position="165"/>
        <end position="187"/>
    </location>
</feature>
<feature type="region of interest" description="Disordered" evidence="1">
    <location>
        <begin position="1"/>
        <end position="125"/>
    </location>
</feature>
<dbReference type="PANTHER" id="PTHR30163:SF8">
    <property type="entry name" value="LYTIC MUREIN TRANSGLYCOSYLASE"/>
    <property type="match status" value="1"/>
</dbReference>
<protein>
    <recommendedName>
        <fullName evidence="3">Transglycosylase SLT domain-containing protein</fullName>
    </recommendedName>
</protein>
<dbReference type="InterPro" id="IPR023346">
    <property type="entry name" value="Lysozyme-like_dom_sf"/>
</dbReference>